<dbReference type="CDD" id="cd13565">
    <property type="entry name" value="PBP2_PstS"/>
    <property type="match status" value="1"/>
</dbReference>
<dbReference type="PANTHER" id="PTHR42996:SF1">
    <property type="entry name" value="PHOSPHATE-BINDING PROTEIN PSTS"/>
    <property type="match status" value="1"/>
</dbReference>
<dbReference type="GO" id="GO:0042301">
    <property type="term" value="F:phosphate ion binding"/>
    <property type="evidence" value="ECO:0007669"/>
    <property type="project" value="InterPro"/>
</dbReference>
<comment type="function">
    <text evidence="1 7">Part of the ABC transporter complex PstSACB involved in phosphate import.</text>
</comment>
<keyword evidence="6 7" id="KW-0592">Phosphate transport</keyword>
<evidence type="ECO:0000259" key="9">
    <source>
        <dbReference type="Pfam" id="PF12849"/>
    </source>
</evidence>
<evidence type="ECO:0000256" key="5">
    <source>
        <dbReference type="ARBA" id="ARBA00022448"/>
    </source>
</evidence>
<evidence type="ECO:0000256" key="4">
    <source>
        <dbReference type="ARBA" id="ARBA00021889"/>
    </source>
</evidence>
<name>A0A437N2A4_9SPHN</name>
<evidence type="ECO:0000256" key="7">
    <source>
        <dbReference type="PIRNR" id="PIRNR002756"/>
    </source>
</evidence>
<evidence type="ECO:0000313" key="11">
    <source>
        <dbReference type="Proteomes" id="UP000282837"/>
    </source>
</evidence>
<keyword evidence="5 7" id="KW-0813">Transport</keyword>
<dbReference type="NCBIfam" id="TIGR00975">
    <property type="entry name" value="3a0107s03"/>
    <property type="match status" value="1"/>
</dbReference>
<dbReference type="InterPro" id="IPR024370">
    <property type="entry name" value="PBP_domain"/>
</dbReference>
<feature type="domain" description="PBP" evidence="9">
    <location>
        <begin position="26"/>
        <end position="308"/>
    </location>
</feature>
<dbReference type="GO" id="GO:0043190">
    <property type="term" value="C:ATP-binding cassette (ABC) transporter complex"/>
    <property type="evidence" value="ECO:0007669"/>
    <property type="project" value="InterPro"/>
</dbReference>
<dbReference type="Pfam" id="PF12849">
    <property type="entry name" value="PBP_like_2"/>
    <property type="match status" value="1"/>
</dbReference>
<dbReference type="InterPro" id="IPR005673">
    <property type="entry name" value="ABC_phos-bd_PstS"/>
</dbReference>
<evidence type="ECO:0000256" key="6">
    <source>
        <dbReference type="ARBA" id="ARBA00022592"/>
    </source>
</evidence>
<sequence length="349" mass="36936">MFRRIVQALGLAAMSFSIGLSHPAMAENVTGAGATFPASLYQAWARDYQALSPDRVNYQAIGSGGGVRQIMARTVDFGATDRPLTQEEQARAGLVQFPVVMGGIVPIVNVPGIAAGALRLDGPLLADIFLGVVKRWNDPRLRAMNPQLALPPLPITVVHRADGAGTTFLFTTYLAQVSPVWAAKVGAKDAVNWPTGLGGKGNDGVAAFVKQTYGSIGYVEFAYAGKTGVAPVQLRNHDGAFVSAGPAGFGAAAAAAPWGRAAGNYVLLLNQPGAQAWPISGATFVLMQRQQASAARAQATLRFFDWAYRNGDATAQRLHFVPLPEKVKAMVRRQWGDIKAGNAPLWSAR</sequence>
<dbReference type="PANTHER" id="PTHR42996">
    <property type="entry name" value="PHOSPHATE-BINDING PROTEIN PSTS"/>
    <property type="match status" value="1"/>
</dbReference>
<evidence type="ECO:0000256" key="8">
    <source>
        <dbReference type="SAM" id="SignalP"/>
    </source>
</evidence>
<accession>A0A437N2A4</accession>
<gene>
    <name evidence="10" type="primary">pstS</name>
    <name evidence="10" type="ORF">EOE18_13450</name>
</gene>
<dbReference type="Gene3D" id="3.40.190.10">
    <property type="entry name" value="Periplasmic binding protein-like II"/>
    <property type="match status" value="2"/>
</dbReference>
<comment type="caution">
    <text evidence="10">The sequence shown here is derived from an EMBL/GenBank/DDBJ whole genome shotgun (WGS) entry which is preliminary data.</text>
</comment>
<dbReference type="AlphaFoldDB" id="A0A437N2A4"/>
<dbReference type="SUPFAM" id="SSF53850">
    <property type="entry name" value="Periplasmic binding protein-like II"/>
    <property type="match status" value="1"/>
</dbReference>
<feature type="signal peptide" evidence="8">
    <location>
        <begin position="1"/>
        <end position="26"/>
    </location>
</feature>
<keyword evidence="8" id="KW-0732">Signal</keyword>
<proteinExistence type="inferred from homology"/>
<dbReference type="OrthoDB" id="9801510at2"/>
<evidence type="ECO:0000256" key="1">
    <source>
        <dbReference type="ARBA" id="ARBA00002841"/>
    </source>
</evidence>
<feature type="chain" id="PRO_5019563264" description="Phosphate-binding protein PstS" evidence="8">
    <location>
        <begin position="27"/>
        <end position="349"/>
    </location>
</feature>
<evidence type="ECO:0000256" key="3">
    <source>
        <dbReference type="ARBA" id="ARBA00011529"/>
    </source>
</evidence>
<evidence type="ECO:0000313" key="10">
    <source>
        <dbReference type="EMBL" id="RVU03975.1"/>
    </source>
</evidence>
<dbReference type="InterPro" id="IPR050962">
    <property type="entry name" value="Phosphate-bind_PstS"/>
</dbReference>
<reference evidence="10 11" key="1">
    <citation type="submission" date="2019-01" db="EMBL/GenBank/DDBJ databases">
        <authorList>
            <person name="Chen W.-M."/>
        </authorList>
    </citation>
    <scope>NUCLEOTIDE SEQUENCE [LARGE SCALE GENOMIC DNA]</scope>
    <source>
        <strain evidence="10 11">FSY-9</strain>
    </source>
</reference>
<dbReference type="PIRSF" id="PIRSF002756">
    <property type="entry name" value="PstS"/>
    <property type="match status" value="1"/>
</dbReference>
<dbReference type="Proteomes" id="UP000282837">
    <property type="component" value="Unassembled WGS sequence"/>
</dbReference>
<organism evidence="10 11">
    <name type="scientific">Novosphingobium umbonatum</name>
    <dbReference type="NCBI Taxonomy" id="1908524"/>
    <lineage>
        <taxon>Bacteria</taxon>
        <taxon>Pseudomonadati</taxon>
        <taxon>Pseudomonadota</taxon>
        <taxon>Alphaproteobacteria</taxon>
        <taxon>Sphingomonadales</taxon>
        <taxon>Sphingomonadaceae</taxon>
        <taxon>Novosphingobium</taxon>
    </lineage>
</organism>
<protein>
    <recommendedName>
        <fullName evidence="4 7">Phosphate-binding protein PstS</fullName>
    </recommendedName>
</protein>
<evidence type="ECO:0000256" key="2">
    <source>
        <dbReference type="ARBA" id="ARBA00008725"/>
    </source>
</evidence>
<comment type="similarity">
    <text evidence="2 7">Belongs to the PstS family.</text>
</comment>
<dbReference type="EMBL" id="SACO01000011">
    <property type="protein sequence ID" value="RVU03975.1"/>
    <property type="molecule type" value="Genomic_DNA"/>
</dbReference>
<dbReference type="GO" id="GO:0035435">
    <property type="term" value="P:phosphate ion transmembrane transport"/>
    <property type="evidence" value="ECO:0007669"/>
    <property type="project" value="InterPro"/>
</dbReference>
<keyword evidence="11" id="KW-1185">Reference proteome</keyword>
<comment type="subunit">
    <text evidence="3 7">The complex is composed of two ATP-binding proteins (PstB), two transmembrane proteins (PstC and PstA) and a solute-binding protein (PstS).</text>
</comment>
<dbReference type="NCBIfam" id="NF008171">
    <property type="entry name" value="PRK10918.1"/>
    <property type="match status" value="1"/>
</dbReference>